<evidence type="ECO:0000256" key="1">
    <source>
        <dbReference type="SAM" id="Coils"/>
    </source>
</evidence>
<reference evidence="3 4" key="1">
    <citation type="submission" date="2018-06" db="EMBL/GenBank/DDBJ databases">
        <authorList>
            <consortium name="Pathogen Informatics"/>
            <person name="Doyle S."/>
        </authorList>
    </citation>
    <scope>NUCLEOTIDE SEQUENCE [LARGE SCALE GENOMIC DNA]</scope>
    <source>
        <strain evidence="3 4">NCTC11388</strain>
    </source>
</reference>
<dbReference type="Pfam" id="PF20155">
    <property type="entry name" value="TMP_3"/>
    <property type="match status" value="1"/>
</dbReference>
<organism evidence="3 4">
    <name type="scientific">Sphingobacterium spiritivorum</name>
    <name type="common">Flavobacterium spiritivorum</name>
    <dbReference type="NCBI Taxonomy" id="258"/>
    <lineage>
        <taxon>Bacteria</taxon>
        <taxon>Pseudomonadati</taxon>
        <taxon>Bacteroidota</taxon>
        <taxon>Sphingobacteriia</taxon>
        <taxon>Sphingobacteriales</taxon>
        <taxon>Sphingobacteriaceae</taxon>
        <taxon>Sphingobacterium</taxon>
    </lineage>
</organism>
<keyword evidence="1" id="KW-0175">Coiled coil</keyword>
<sequence length="1394" mass="154413">MSDLQLDIDFLINNPAIRDAVRRARLDIGGLADQSQRDADRMERAFKRLSITIAGIFSASQAKDFVMQLINVRGEYQQMEIAFTTILQSKAKADALMSDVVRLAAKTPFGLKDAGQGAKQLLAYGTASELVVDTLTMLGNVASGVSAPLNDIVYLYGTLQASGRVTQMDINQFAGRGIPIYQALADVMGKNTSEIKDLVAAGKVGFPEIQAAFEKMTGAGGQFYNLMEAQSKSLTGQISNLEDAWDQMLNEIGKENEDILSGGIELVASLVEHYQTIIDVLKVLIVTYGVYRAAIIANTLATSGMTVVELLHYGALVLAEKAQKLLNLTTMANPYVAAATALGFLITALVVFSEKTDVAVKSMENINSIRETAIKTTIEQKQKLQDLIKVANNETLSLNEREAALKKINKVSPEFLGSLTLAKLKTEEGRKAIEEYNRSIDLMAMKQASFDKRVELQKQKVELLSGSAEEKIGHWDRIKANFRTGKAGKFNEQEYEKVRKQQAEDFDKQLKDIDAYEANEIAKYNAKKPKELKTEVKRTVAVIDEEIKARKEAQANVSTKAEYAKIQLEINKLEAEKAAITGQVNKAERKQGEDRLDFLQKLADKEAEVKRKGLSSDEAEVKRIQKEYDDLRKNADKLKLGSGVKERINNAENTEVGFLRYEQQTDALKTAMEKQKQLYTDFEEYKKTFGAEKANERYSQQIDIEKTYLNYLENLYKEFEGKKNLTGGEEERKKLLAKDIDDAKLLIQQNRDKEFAEAYEAAKTYQQKELELRNEYARQIDILLKEQNGAISAEQRANLERNRDEAIEAAKAEALAKTDAYKRAAEDIFDLTRQQVKSEIKVLKSLLADQSISDEVKKQIQANLSKLEITLKIGVDQANLDSLRFRLQALKDQLNARDSAGNSILSPRETKRILKDIAEISAEIEKITTNGKLNNKFSQGLKNNFDYLKESSAVMADGISNDLSALSNDFNEISQALGGVDTQAGYVTATIGQLVKVGSDAAGAFASFASGDIVGGITKTISAVTGLFSIGKQVKEMNAAARKEVEDFYANAIAGERAYQDLLKQRALQTIRDNKTNLNAIGAELKLRQSQLSEWKKESDEIMSKLSGMSFIASETYKHGTWFRKAKVIKTYDSLSGMDFEQLSQLLAQGKLEGDAKALVERLKELEQKGYDASQAMADLADEVNQLFTGTTADGLTDSLLSLFREGKTGFADMAEFFESTMKDAALNIFKNKVLADAMQTFYKDFATASKDGLTDDKIANLRSLFDSLMADANKQFDALKAVTGLDLGKAEGNTQSKGTLTDAVKGMTSDQAGIIAGQFSGQRLATLEGNSIMRQHHETAMQQLAQAKQNGLMLVKIEDNTRRNADSAEQYLPYLKEIANKMNNNNALRATGN</sequence>
<feature type="coiled-coil region" evidence="1">
    <location>
        <begin position="374"/>
        <end position="401"/>
    </location>
</feature>
<accession>A0A380CQE0</accession>
<evidence type="ECO:0000313" key="3">
    <source>
        <dbReference type="EMBL" id="SUJ26551.1"/>
    </source>
</evidence>
<dbReference type="NCBIfam" id="TIGR02675">
    <property type="entry name" value="tape_meas_nterm"/>
    <property type="match status" value="1"/>
</dbReference>
<feature type="domain" description="Tape measure protein N-terminal" evidence="2">
    <location>
        <begin position="68"/>
        <end position="253"/>
    </location>
</feature>
<gene>
    <name evidence="3" type="ORF">NCTC11388_03976</name>
</gene>
<feature type="coiled-coil region" evidence="1">
    <location>
        <begin position="614"/>
        <end position="641"/>
    </location>
</feature>
<name>A0A380CQE0_SPHSI</name>
<protein>
    <submittedName>
        <fullName evidence="3">Tape measure domain</fullName>
    </submittedName>
</protein>
<proteinExistence type="predicted"/>
<evidence type="ECO:0000259" key="2">
    <source>
        <dbReference type="Pfam" id="PF20155"/>
    </source>
</evidence>
<dbReference type="Proteomes" id="UP000254893">
    <property type="component" value="Unassembled WGS sequence"/>
</dbReference>
<dbReference type="InterPro" id="IPR013491">
    <property type="entry name" value="Tape_meas_N"/>
</dbReference>
<feature type="coiled-coil region" evidence="1">
    <location>
        <begin position="556"/>
        <end position="590"/>
    </location>
</feature>
<evidence type="ECO:0000313" key="4">
    <source>
        <dbReference type="Proteomes" id="UP000254893"/>
    </source>
</evidence>
<dbReference type="RefSeq" id="WP_115171342.1">
    <property type="nucleotide sequence ID" value="NZ_UGYW01000002.1"/>
</dbReference>
<dbReference type="EMBL" id="UGYW01000002">
    <property type="protein sequence ID" value="SUJ26551.1"/>
    <property type="molecule type" value="Genomic_DNA"/>
</dbReference>